<dbReference type="EMBL" id="JALJXV010000008">
    <property type="protein sequence ID" value="MCP1676079.1"/>
    <property type="molecule type" value="Genomic_DNA"/>
</dbReference>
<name>A0AAE3G6S0_9GAMM</name>
<keyword evidence="8" id="KW-1185">Reference proteome</keyword>
<protein>
    <submittedName>
        <fullName evidence="7">Translocation and assembly module TamB</fullName>
    </submittedName>
</protein>
<evidence type="ECO:0000256" key="5">
    <source>
        <dbReference type="SAM" id="Phobius"/>
    </source>
</evidence>
<dbReference type="Proteomes" id="UP001205843">
    <property type="component" value="Unassembled WGS sequence"/>
</dbReference>
<evidence type="ECO:0000256" key="3">
    <source>
        <dbReference type="ARBA" id="ARBA00022989"/>
    </source>
</evidence>
<dbReference type="InterPro" id="IPR007452">
    <property type="entry name" value="TamB_C"/>
</dbReference>
<evidence type="ECO:0000313" key="8">
    <source>
        <dbReference type="Proteomes" id="UP001205843"/>
    </source>
</evidence>
<dbReference type="RefSeq" id="WP_253480766.1">
    <property type="nucleotide sequence ID" value="NZ_JALJXV010000008.1"/>
</dbReference>
<organism evidence="7 8">
    <name type="scientific">Natronocella acetinitrilica</name>
    <dbReference type="NCBI Taxonomy" id="414046"/>
    <lineage>
        <taxon>Bacteria</taxon>
        <taxon>Pseudomonadati</taxon>
        <taxon>Pseudomonadota</taxon>
        <taxon>Gammaproteobacteria</taxon>
        <taxon>Chromatiales</taxon>
        <taxon>Ectothiorhodospiraceae</taxon>
        <taxon>Natronocella</taxon>
    </lineage>
</organism>
<feature type="transmembrane region" description="Helical" evidence="5">
    <location>
        <begin position="28"/>
        <end position="45"/>
    </location>
</feature>
<dbReference type="GO" id="GO:0097347">
    <property type="term" value="C:TAM protein secretion complex"/>
    <property type="evidence" value="ECO:0007669"/>
    <property type="project" value="TreeGrafter"/>
</dbReference>
<evidence type="ECO:0000313" key="7">
    <source>
        <dbReference type="EMBL" id="MCP1676079.1"/>
    </source>
</evidence>
<dbReference type="Pfam" id="PF04357">
    <property type="entry name" value="TamB"/>
    <property type="match status" value="1"/>
</dbReference>
<accession>A0AAE3G6S0</accession>
<dbReference type="PANTHER" id="PTHR36985:SF1">
    <property type="entry name" value="TRANSLOCATION AND ASSEMBLY MODULE SUBUNIT TAMB"/>
    <property type="match status" value="1"/>
</dbReference>
<dbReference type="GO" id="GO:0009306">
    <property type="term" value="P:protein secretion"/>
    <property type="evidence" value="ECO:0007669"/>
    <property type="project" value="InterPro"/>
</dbReference>
<dbReference type="GO" id="GO:0005886">
    <property type="term" value="C:plasma membrane"/>
    <property type="evidence" value="ECO:0007669"/>
    <property type="project" value="InterPro"/>
</dbReference>
<feature type="domain" description="Translocation and assembly module TamB C-terminal" evidence="6">
    <location>
        <begin position="947"/>
        <end position="1296"/>
    </location>
</feature>
<sequence>MSWLRRIARYIGHGFYAVGWLTVKAFRFAYILLITLLAVLLWLVFTTSGAEWLANRAVSEEPRLSITVQGGSLWNGLEVSEVAWRDTGIDVSVDAARLRWNPLCLLALQVCVNEIHADGVAASVNTDLLRGEPDSASADEEPGDPMGRLSLPVRITLGDVHLDDVGVEVDGMRFGWRHFSGGADLRGDRLRVDGVRWVGPYGELPVTEPETELEVAVEEIIEGGDPPAFFPPGERDPIVLPDIPLPLDVAINDLRIRDARFRRGALDEQLARLDLTARLVGHDLRIDTLRAEHAMAAANLNGRLRLADEWPLDIDLHLQAHDVPEVGPVEVHLSAWNTVHEVDLDLRVEGPATVTAEGSVSPLEPLLAHDLTLNWRGLRWPLQGDAPEVASRAGEITVAGDLDGFDFDLALALSGAQLPEGDWQARGSGDWSRVRLDSLRGELLGGSLELSGEAGWWQTVDWDLLLSVDGLQPVQQWPDAPETVSGRVRAEGSLADGDLTLDAVLEDVQAAMQGYAVTAAGGVSHRPASGWRVDDLGLRSGDNRIVVNGRASEETLDLAADINLDDLGMFLPDAAGAIRGRINARGPLLEPDIEADLTATTLRYQELVALDELTLVAELTRLALGDSRLRIDMAGLETEQADARVDSLALRLDGTRGRHRLSLEVDGEPAGLDLVLQGGLDEDTMIWTGELAQLGLLAEAHGLGLDLEDPASLEVDINGQRAALGPHCWLPNDGRLCAEEPLELAESGSARFRLEGHQLASLSTWLPDEIRLLGELNGEFGAEWEPQRLPRVDASFSVTGGRVLAKDEEEDEFVEFEYETLEASLILDDDSLRTHLELVSSGIGAAALDAEISVVDGALADLNGSVSLSGLNLAVAEPFFLELRQLRGEINAEGQLSGTLQDPRFDGELRLVDGTVETLAVPVTISEIELLVEVAGDNATLSGGFRSGGGTAELSGDADWSSPDWSATVNLVGRRLELAYDTIALIEASPDLTLSLRPQAADLSGEIRIPRGDITVQSLPEGAVRVSGDVVIIEDGEEEGDEQAELFDPDAIPVADGWVVTSNIEIILGNRVNISAFGLNGRLEGQLGVVQAETGAPQAAGEIRIADGEYRAYGQRLQIREGQILFSGPLDRPQLYVEAVRTINRPEGQTVVAGLRIEGPPDDPRVSLFSEPMMEEDMILSYIILGRPLGEEGPGSEQMVARAAIALGIAGGGGIAGGIAEDLGIQDFELDTEGDGDDTQFVVRGRLSPNLYVSYGVGVFQAENTLKLRYRLTQRLFLEAVSGLENALDLLYTFEF</sequence>
<keyword evidence="4 5" id="KW-0472">Membrane</keyword>
<keyword evidence="2 5" id="KW-0812">Transmembrane</keyword>
<dbReference type="PANTHER" id="PTHR36985">
    <property type="entry name" value="TRANSLOCATION AND ASSEMBLY MODULE SUBUNIT TAMB"/>
    <property type="match status" value="1"/>
</dbReference>
<gene>
    <name evidence="7" type="ORF">J2T57_003238</name>
</gene>
<evidence type="ECO:0000256" key="4">
    <source>
        <dbReference type="ARBA" id="ARBA00023136"/>
    </source>
</evidence>
<reference evidence="7" key="1">
    <citation type="submission" date="2022-03" db="EMBL/GenBank/DDBJ databases">
        <title>Genomic Encyclopedia of Type Strains, Phase III (KMG-III): the genomes of soil and plant-associated and newly described type strains.</title>
        <authorList>
            <person name="Whitman W."/>
        </authorList>
    </citation>
    <scope>NUCLEOTIDE SEQUENCE</scope>
    <source>
        <strain evidence="7">ANL 6-2</strain>
    </source>
</reference>
<keyword evidence="3 5" id="KW-1133">Transmembrane helix</keyword>
<proteinExistence type="predicted"/>
<evidence type="ECO:0000259" key="6">
    <source>
        <dbReference type="Pfam" id="PF04357"/>
    </source>
</evidence>
<comment type="caution">
    <text evidence="7">The sequence shown here is derived from an EMBL/GenBank/DDBJ whole genome shotgun (WGS) entry which is preliminary data.</text>
</comment>
<evidence type="ECO:0000256" key="1">
    <source>
        <dbReference type="ARBA" id="ARBA00004167"/>
    </source>
</evidence>
<comment type="subcellular location">
    <subcellularLocation>
        <location evidence="1">Membrane</location>
        <topology evidence="1">Single-pass membrane protein</topology>
    </subcellularLocation>
</comment>
<evidence type="ECO:0000256" key="2">
    <source>
        <dbReference type="ARBA" id="ARBA00022692"/>
    </source>
</evidence>